<feature type="region of interest" description="Disordered" evidence="1">
    <location>
        <begin position="191"/>
        <end position="275"/>
    </location>
</feature>
<organism evidence="2 3">
    <name type="scientific">Hohenbuehelia grisea</name>
    <dbReference type="NCBI Taxonomy" id="104357"/>
    <lineage>
        <taxon>Eukaryota</taxon>
        <taxon>Fungi</taxon>
        <taxon>Dikarya</taxon>
        <taxon>Basidiomycota</taxon>
        <taxon>Agaricomycotina</taxon>
        <taxon>Agaricomycetes</taxon>
        <taxon>Agaricomycetidae</taxon>
        <taxon>Agaricales</taxon>
        <taxon>Pleurotineae</taxon>
        <taxon>Pleurotaceae</taxon>
        <taxon>Hohenbuehelia</taxon>
    </lineage>
</organism>
<reference evidence="3" key="1">
    <citation type="submission" date="2024-06" db="EMBL/GenBank/DDBJ databases">
        <title>Multi-omics analyses provide insights into the biosynthesis of the anticancer antibiotic pleurotin in Hohenbuehelia grisea.</title>
        <authorList>
            <person name="Weaver J.A."/>
            <person name="Alberti F."/>
        </authorList>
    </citation>
    <scope>NUCLEOTIDE SEQUENCE [LARGE SCALE GENOMIC DNA]</scope>
    <source>
        <strain evidence="3">T-177</strain>
    </source>
</reference>
<dbReference type="Proteomes" id="UP001556367">
    <property type="component" value="Unassembled WGS sequence"/>
</dbReference>
<evidence type="ECO:0000313" key="3">
    <source>
        <dbReference type="Proteomes" id="UP001556367"/>
    </source>
</evidence>
<accession>A0ABR3JX05</accession>
<gene>
    <name evidence="2" type="ORF">HGRIS_005432</name>
</gene>
<proteinExistence type="predicted"/>
<sequence length="275" mass="30440">MPELPELTFWETIISECKGAPSTVTQDTEFALRIHPTSFFYSDSKNPFNGQLLHELRTGQPGRPRKGRTTRALIKADNLDHVRSSWNLVEKELSHVEKTKADCKTVKKQRAVKDPMANLAQEKYKFTAEIVRLSKDSLDLLLEKVDGEADEEELLASEVMCQDLADVDGPAQEDSHHPSLPVATNVLDSVPQEEEAVNSTASSSSHTKKAAARPAKRRRMDNPTALSPGVSGITAAGVIMVKKKISPNDPNIRLPPGWKPPGPQRKKLVLKPSRR</sequence>
<keyword evidence="3" id="KW-1185">Reference proteome</keyword>
<evidence type="ECO:0000256" key="1">
    <source>
        <dbReference type="SAM" id="MobiDB-lite"/>
    </source>
</evidence>
<evidence type="ECO:0000313" key="2">
    <source>
        <dbReference type="EMBL" id="KAL0960391.1"/>
    </source>
</evidence>
<feature type="compositionally biased region" description="Basic residues" evidence="1">
    <location>
        <begin position="206"/>
        <end position="219"/>
    </location>
</feature>
<protein>
    <submittedName>
        <fullName evidence="2">Uncharacterized protein</fullName>
    </submittedName>
</protein>
<feature type="compositionally biased region" description="Basic residues" evidence="1">
    <location>
        <begin position="264"/>
        <end position="275"/>
    </location>
</feature>
<dbReference type="EMBL" id="JASNQZ010000001">
    <property type="protein sequence ID" value="KAL0960391.1"/>
    <property type="molecule type" value="Genomic_DNA"/>
</dbReference>
<comment type="caution">
    <text evidence="2">The sequence shown here is derived from an EMBL/GenBank/DDBJ whole genome shotgun (WGS) entry which is preliminary data.</text>
</comment>
<name>A0ABR3JX05_9AGAR</name>